<sequence length="196" mass="22331">MSELSFLVSKNRTLIVSNTTLIQQCSEPKTLKRSSYVCTLFTQGSSIKRAKCGYVSISKVNLLRGSQLFWWSLEAAARKKKMLKIAVLVSLAVLVSEVWAGRMSCQSCGRECVSACGTRYFRSCCFNYLRKKRTETFDAYKTSDKGIREELESGENPFVWIETPARPIYVKPSYAVRDFHPSTLDEDSLFQNSLHY</sequence>
<dbReference type="Proteomes" id="UP000299102">
    <property type="component" value="Unassembled WGS sequence"/>
</dbReference>
<reference evidence="1 2" key="1">
    <citation type="journal article" date="2019" name="Commun. Biol.">
        <title>The bagworm genome reveals a unique fibroin gene that provides high tensile strength.</title>
        <authorList>
            <person name="Kono N."/>
            <person name="Nakamura H."/>
            <person name="Ohtoshi R."/>
            <person name="Tomita M."/>
            <person name="Numata K."/>
            <person name="Arakawa K."/>
        </authorList>
    </citation>
    <scope>NUCLEOTIDE SEQUENCE [LARGE SCALE GENOMIC DNA]</scope>
</reference>
<keyword evidence="2" id="KW-1185">Reference proteome</keyword>
<dbReference type="AlphaFoldDB" id="A0A4C1TEF7"/>
<evidence type="ECO:0000313" key="1">
    <source>
        <dbReference type="EMBL" id="GBP12495.1"/>
    </source>
</evidence>
<accession>A0A4C1TEF7</accession>
<protein>
    <submittedName>
        <fullName evidence="1">Trissin</fullName>
    </submittedName>
</protein>
<dbReference type="EMBL" id="BGZK01000052">
    <property type="protein sequence ID" value="GBP12495.1"/>
    <property type="molecule type" value="Genomic_DNA"/>
</dbReference>
<evidence type="ECO:0000313" key="2">
    <source>
        <dbReference type="Proteomes" id="UP000299102"/>
    </source>
</evidence>
<comment type="caution">
    <text evidence="1">The sequence shown here is derived from an EMBL/GenBank/DDBJ whole genome shotgun (WGS) entry which is preliminary data.</text>
</comment>
<dbReference type="STRING" id="151549.A0A4C1TEF7"/>
<organism evidence="1 2">
    <name type="scientific">Eumeta variegata</name>
    <name type="common">Bagworm moth</name>
    <name type="synonym">Eumeta japonica</name>
    <dbReference type="NCBI Taxonomy" id="151549"/>
    <lineage>
        <taxon>Eukaryota</taxon>
        <taxon>Metazoa</taxon>
        <taxon>Ecdysozoa</taxon>
        <taxon>Arthropoda</taxon>
        <taxon>Hexapoda</taxon>
        <taxon>Insecta</taxon>
        <taxon>Pterygota</taxon>
        <taxon>Neoptera</taxon>
        <taxon>Endopterygota</taxon>
        <taxon>Lepidoptera</taxon>
        <taxon>Glossata</taxon>
        <taxon>Ditrysia</taxon>
        <taxon>Tineoidea</taxon>
        <taxon>Psychidae</taxon>
        <taxon>Oiketicinae</taxon>
        <taxon>Eumeta</taxon>
    </lineage>
</organism>
<gene>
    <name evidence="1" type="primary">Trissin</name>
    <name evidence="1" type="ORF">EVAR_10174_1</name>
</gene>
<dbReference type="OrthoDB" id="8195871at2759"/>
<proteinExistence type="predicted"/>
<name>A0A4C1TEF7_EUMVA</name>